<dbReference type="Proteomes" id="UP001432027">
    <property type="component" value="Unassembled WGS sequence"/>
</dbReference>
<evidence type="ECO:0000256" key="1">
    <source>
        <dbReference type="SAM" id="MobiDB-lite"/>
    </source>
</evidence>
<accession>A0AAV5UGK6</accession>
<sequence length="143" mass="16200">RYPHHRYVVQYPLSRPLSGIAKGPRDGKVSANGDHAQIHDRGSAQGEIEDRVDAAEKRWQNPLVVLGEQLGQSQWHHNASDEEVRNSQGHQQEVGGLLEGADQEDGQTDHRVARHRTHDHDHHEDDDGDRLSRLGHSPLFSRR</sequence>
<feature type="compositionally biased region" description="Basic and acidic residues" evidence="1">
    <location>
        <begin position="118"/>
        <end position="132"/>
    </location>
</feature>
<feature type="non-terminal residue" evidence="2">
    <location>
        <position position="1"/>
    </location>
</feature>
<proteinExistence type="predicted"/>
<gene>
    <name evidence="2" type="ORF">PENTCL1PPCAC_28253</name>
</gene>
<feature type="region of interest" description="Disordered" evidence="1">
    <location>
        <begin position="70"/>
        <end position="143"/>
    </location>
</feature>
<evidence type="ECO:0000313" key="2">
    <source>
        <dbReference type="EMBL" id="GMT06079.1"/>
    </source>
</evidence>
<name>A0AAV5UGK6_9BILA</name>
<keyword evidence="3" id="KW-1185">Reference proteome</keyword>
<comment type="caution">
    <text evidence="2">The sequence shown here is derived from an EMBL/GenBank/DDBJ whole genome shotgun (WGS) entry which is preliminary data.</text>
</comment>
<dbReference type="AlphaFoldDB" id="A0AAV5UGK6"/>
<feature type="region of interest" description="Disordered" evidence="1">
    <location>
        <begin position="16"/>
        <end position="46"/>
    </location>
</feature>
<organism evidence="2 3">
    <name type="scientific">Pristionchus entomophagus</name>
    <dbReference type="NCBI Taxonomy" id="358040"/>
    <lineage>
        <taxon>Eukaryota</taxon>
        <taxon>Metazoa</taxon>
        <taxon>Ecdysozoa</taxon>
        <taxon>Nematoda</taxon>
        <taxon>Chromadorea</taxon>
        <taxon>Rhabditida</taxon>
        <taxon>Rhabditina</taxon>
        <taxon>Diplogasteromorpha</taxon>
        <taxon>Diplogasteroidea</taxon>
        <taxon>Neodiplogasteridae</taxon>
        <taxon>Pristionchus</taxon>
    </lineage>
</organism>
<feature type="compositionally biased region" description="Basic and acidic residues" evidence="1">
    <location>
        <begin position="36"/>
        <end position="46"/>
    </location>
</feature>
<dbReference type="EMBL" id="BTSX01000006">
    <property type="protein sequence ID" value="GMT06079.1"/>
    <property type="molecule type" value="Genomic_DNA"/>
</dbReference>
<reference evidence="2" key="1">
    <citation type="submission" date="2023-10" db="EMBL/GenBank/DDBJ databases">
        <title>Genome assembly of Pristionchus species.</title>
        <authorList>
            <person name="Yoshida K."/>
            <person name="Sommer R.J."/>
        </authorList>
    </citation>
    <scope>NUCLEOTIDE SEQUENCE</scope>
    <source>
        <strain evidence="2">RS0144</strain>
    </source>
</reference>
<protein>
    <submittedName>
        <fullName evidence="2">Uncharacterized protein</fullName>
    </submittedName>
</protein>
<evidence type="ECO:0000313" key="3">
    <source>
        <dbReference type="Proteomes" id="UP001432027"/>
    </source>
</evidence>